<dbReference type="EC" id="6.3.2.17" evidence="3"/>
<keyword evidence="5" id="KW-0479">Metal-binding</keyword>
<dbReference type="InterPro" id="IPR036565">
    <property type="entry name" value="Mur-like_cat_sf"/>
</dbReference>
<evidence type="ECO:0000256" key="4">
    <source>
        <dbReference type="ARBA" id="ARBA00022598"/>
    </source>
</evidence>
<dbReference type="InterPro" id="IPR004101">
    <property type="entry name" value="Mur_ligase_C"/>
</dbReference>
<evidence type="ECO:0000259" key="12">
    <source>
        <dbReference type="Pfam" id="PF02875"/>
    </source>
</evidence>
<comment type="similarity">
    <text evidence="2 11">Belongs to the folylpolyglutamate synthase family.</text>
</comment>
<dbReference type="InterPro" id="IPR036615">
    <property type="entry name" value="Mur_ligase_C_dom_sf"/>
</dbReference>
<dbReference type="SUPFAM" id="SSF53244">
    <property type="entry name" value="MurD-like peptide ligases, peptide-binding domain"/>
    <property type="match status" value="1"/>
</dbReference>
<dbReference type="Gene3D" id="3.90.190.20">
    <property type="entry name" value="Mur ligase, C-terminal domain"/>
    <property type="match status" value="1"/>
</dbReference>
<evidence type="ECO:0000256" key="9">
    <source>
        <dbReference type="ARBA" id="ARBA00030592"/>
    </source>
</evidence>
<evidence type="ECO:0000313" key="14">
    <source>
        <dbReference type="EMBL" id="HIS33080.1"/>
    </source>
</evidence>
<dbReference type="InterPro" id="IPR001645">
    <property type="entry name" value="Folylpolyglutamate_synth"/>
</dbReference>
<keyword evidence="8" id="KW-0460">Magnesium</keyword>
<protein>
    <recommendedName>
        <fullName evidence="3">tetrahydrofolate synthase</fullName>
        <ecNumber evidence="3">6.3.2.17</ecNumber>
    </recommendedName>
    <alternativeName>
        <fullName evidence="9">Tetrahydrofolylpolyglutamate synthase</fullName>
    </alternativeName>
</protein>
<evidence type="ECO:0000256" key="5">
    <source>
        <dbReference type="ARBA" id="ARBA00022723"/>
    </source>
</evidence>
<keyword evidence="4 11" id="KW-0436">Ligase</keyword>
<dbReference type="Proteomes" id="UP000823935">
    <property type="component" value="Unassembled WGS sequence"/>
</dbReference>
<dbReference type="PANTHER" id="PTHR11136:SF0">
    <property type="entry name" value="DIHYDROFOLATE SYNTHETASE-RELATED"/>
    <property type="match status" value="1"/>
</dbReference>
<dbReference type="Pfam" id="PF08245">
    <property type="entry name" value="Mur_ligase_M"/>
    <property type="match status" value="1"/>
</dbReference>
<sequence length="451" mass="50219">MEDAKASGKDAKVVKRLNYTEAVEYIYSVPKFTKKNKPSNTRELMDRLGHPERGMKIIHVAGTNGKGSVCAFLASMLHQAGKRTGLFTSPHLVKINERFRIDERDVSDEDFLEAYKKVDAAIREMVRDGFAHPTYFELLFATGMVLFQSAKVEYCVLETGLGGRLDATNTVERPIAVVITSISLDHTEYLGNTIREIAGEKAGIIKPGVPVIYDASRPEAAEVIRNRADLLGCPSIGLTGDMCEVFLKTDKSIDFSLKFGYYEGARVTVPFLAEYQVMNSSLALLAMEAVDPGHEIPLETRIEGIRRTKWQGRMETVMPGVVFDGAHNEDGVTQFVKTVQGLQKDRRIVMLFAAVVEKNFEHMIQTICTQTKLSAVVVTEIPGDRNEPAQELGKIFKRYTDVPVTVVPQIEAAFDEALREKGDGMLFCAGSLYLIGELKSILQRRNGHDRF</sequence>
<comment type="cofactor">
    <cofactor evidence="1">
        <name>Mg(2+)</name>
        <dbReference type="ChEBI" id="CHEBI:18420"/>
    </cofactor>
</comment>
<dbReference type="FunFam" id="3.40.1190.10:FF:000011">
    <property type="entry name" value="Folylpolyglutamate synthase/dihydrofolate synthase"/>
    <property type="match status" value="1"/>
</dbReference>
<evidence type="ECO:0000256" key="3">
    <source>
        <dbReference type="ARBA" id="ARBA00013025"/>
    </source>
</evidence>
<dbReference type="GO" id="GO:0005524">
    <property type="term" value="F:ATP binding"/>
    <property type="evidence" value="ECO:0007669"/>
    <property type="project" value="UniProtKB-KW"/>
</dbReference>
<evidence type="ECO:0000256" key="6">
    <source>
        <dbReference type="ARBA" id="ARBA00022741"/>
    </source>
</evidence>
<dbReference type="InterPro" id="IPR013221">
    <property type="entry name" value="Mur_ligase_cen"/>
</dbReference>
<dbReference type="PROSITE" id="PS01011">
    <property type="entry name" value="FOLYLPOLYGLU_SYNT_1"/>
    <property type="match status" value="1"/>
</dbReference>
<dbReference type="PANTHER" id="PTHR11136">
    <property type="entry name" value="FOLYLPOLYGLUTAMATE SYNTHASE-RELATED"/>
    <property type="match status" value="1"/>
</dbReference>
<dbReference type="GO" id="GO:0046872">
    <property type="term" value="F:metal ion binding"/>
    <property type="evidence" value="ECO:0007669"/>
    <property type="project" value="UniProtKB-KW"/>
</dbReference>
<name>A0A9D1JLC2_9FIRM</name>
<feature type="domain" description="Mur ligase central" evidence="13">
    <location>
        <begin position="60"/>
        <end position="286"/>
    </location>
</feature>
<keyword evidence="6 11" id="KW-0547">Nucleotide-binding</keyword>
<evidence type="ECO:0000256" key="10">
    <source>
        <dbReference type="ARBA" id="ARBA00047493"/>
    </source>
</evidence>
<comment type="catalytic activity">
    <reaction evidence="10">
        <text>(6S)-5,6,7,8-tetrahydrofolyl-(gamma-L-Glu)(n) + L-glutamate + ATP = (6S)-5,6,7,8-tetrahydrofolyl-(gamma-L-Glu)(n+1) + ADP + phosphate + H(+)</text>
        <dbReference type="Rhea" id="RHEA:10580"/>
        <dbReference type="Rhea" id="RHEA-COMP:14738"/>
        <dbReference type="Rhea" id="RHEA-COMP:14740"/>
        <dbReference type="ChEBI" id="CHEBI:15378"/>
        <dbReference type="ChEBI" id="CHEBI:29985"/>
        <dbReference type="ChEBI" id="CHEBI:30616"/>
        <dbReference type="ChEBI" id="CHEBI:43474"/>
        <dbReference type="ChEBI" id="CHEBI:141005"/>
        <dbReference type="ChEBI" id="CHEBI:456216"/>
        <dbReference type="EC" id="6.3.2.17"/>
    </reaction>
</comment>
<dbReference type="AlphaFoldDB" id="A0A9D1JLC2"/>
<comment type="caution">
    <text evidence="14">The sequence shown here is derived from an EMBL/GenBank/DDBJ whole genome shotgun (WGS) entry which is preliminary data.</text>
</comment>
<dbReference type="Pfam" id="PF02875">
    <property type="entry name" value="Mur_ligase_C"/>
    <property type="match status" value="1"/>
</dbReference>
<reference evidence="14" key="1">
    <citation type="submission" date="2020-10" db="EMBL/GenBank/DDBJ databases">
        <authorList>
            <person name="Gilroy R."/>
        </authorList>
    </citation>
    <scope>NUCLEOTIDE SEQUENCE</scope>
    <source>
        <strain evidence="14">CHK190-19873</strain>
    </source>
</reference>
<dbReference type="NCBIfam" id="TIGR01499">
    <property type="entry name" value="folC"/>
    <property type="match status" value="1"/>
</dbReference>
<evidence type="ECO:0000256" key="2">
    <source>
        <dbReference type="ARBA" id="ARBA00008276"/>
    </source>
</evidence>
<dbReference type="EMBL" id="DVIQ01000111">
    <property type="protein sequence ID" value="HIS33080.1"/>
    <property type="molecule type" value="Genomic_DNA"/>
</dbReference>
<evidence type="ECO:0000313" key="15">
    <source>
        <dbReference type="Proteomes" id="UP000823935"/>
    </source>
</evidence>
<dbReference type="GO" id="GO:0004326">
    <property type="term" value="F:tetrahydrofolylpolyglutamate synthase activity"/>
    <property type="evidence" value="ECO:0007669"/>
    <property type="project" value="UniProtKB-EC"/>
</dbReference>
<accession>A0A9D1JLC2</accession>
<evidence type="ECO:0000256" key="7">
    <source>
        <dbReference type="ARBA" id="ARBA00022840"/>
    </source>
</evidence>
<proteinExistence type="inferred from homology"/>
<evidence type="ECO:0000256" key="1">
    <source>
        <dbReference type="ARBA" id="ARBA00001946"/>
    </source>
</evidence>
<keyword evidence="7 11" id="KW-0067">ATP-binding</keyword>
<dbReference type="InterPro" id="IPR018109">
    <property type="entry name" value="Folylpolyglutamate_synth_CS"/>
</dbReference>
<dbReference type="SUPFAM" id="SSF53623">
    <property type="entry name" value="MurD-like peptide ligases, catalytic domain"/>
    <property type="match status" value="1"/>
</dbReference>
<evidence type="ECO:0000256" key="8">
    <source>
        <dbReference type="ARBA" id="ARBA00022842"/>
    </source>
</evidence>
<dbReference type="PIRSF" id="PIRSF001563">
    <property type="entry name" value="Folylpolyglu_synth"/>
    <property type="match status" value="1"/>
</dbReference>
<organism evidence="14 15">
    <name type="scientific">Candidatus Limivivens intestinipullorum</name>
    <dbReference type="NCBI Taxonomy" id="2840858"/>
    <lineage>
        <taxon>Bacteria</taxon>
        <taxon>Bacillati</taxon>
        <taxon>Bacillota</taxon>
        <taxon>Clostridia</taxon>
        <taxon>Lachnospirales</taxon>
        <taxon>Lachnospiraceae</taxon>
        <taxon>Lachnospiraceae incertae sedis</taxon>
        <taxon>Candidatus Limivivens</taxon>
    </lineage>
</organism>
<dbReference type="Gene3D" id="3.40.1190.10">
    <property type="entry name" value="Mur-like, catalytic domain"/>
    <property type="match status" value="1"/>
</dbReference>
<evidence type="ECO:0000259" key="13">
    <source>
        <dbReference type="Pfam" id="PF08245"/>
    </source>
</evidence>
<dbReference type="GO" id="GO:0005737">
    <property type="term" value="C:cytoplasm"/>
    <property type="evidence" value="ECO:0007669"/>
    <property type="project" value="TreeGrafter"/>
</dbReference>
<evidence type="ECO:0000256" key="11">
    <source>
        <dbReference type="PIRNR" id="PIRNR001563"/>
    </source>
</evidence>
<reference evidence="14" key="2">
    <citation type="journal article" date="2021" name="PeerJ">
        <title>Extensive microbial diversity within the chicken gut microbiome revealed by metagenomics and culture.</title>
        <authorList>
            <person name="Gilroy R."/>
            <person name="Ravi A."/>
            <person name="Getino M."/>
            <person name="Pursley I."/>
            <person name="Horton D.L."/>
            <person name="Alikhan N.F."/>
            <person name="Baker D."/>
            <person name="Gharbi K."/>
            <person name="Hall N."/>
            <person name="Watson M."/>
            <person name="Adriaenssens E.M."/>
            <person name="Foster-Nyarko E."/>
            <person name="Jarju S."/>
            <person name="Secka A."/>
            <person name="Antonio M."/>
            <person name="Oren A."/>
            <person name="Chaudhuri R.R."/>
            <person name="La Ragione R."/>
            <person name="Hildebrand F."/>
            <person name="Pallen M.J."/>
        </authorList>
    </citation>
    <scope>NUCLEOTIDE SEQUENCE</scope>
    <source>
        <strain evidence="14">CHK190-19873</strain>
    </source>
</reference>
<feature type="domain" description="Mur ligase C-terminal" evidence="12">
    <location>
        <begin position="312"/>
        <end position="425"/>
    </location>
</feature>
<gene>
    <name evidence="14" type="ORF">IAB44_16270</name>
</gene>
<dbReference type="GO" id="GO:0008841">
    <property type="term" value="F:dihydrofolate synthase activity"/>
    <property type="evidence" value="ECO:0007669"/>
    <property type="project" value="TreeGrafter"/>
</dbReference>